<evidence type="ECO:0000256" key="10">
    <source>
        <dbReference type="ARBA" id="ARBA00022840"/>
    </source>
</evidence>
<evidence type="ECO:0000256" key="2">
    <source>
        <dbReference type="ARBA" id="ARBA00001460"/>
    </source>
</evidence>
<keyword evidence="11 13" id="KW-0368">Histidine biosynthesis</keyword>
<evidence type="ECO:0000256" key="3">
    <source>
        <dbReference type="ARBA" id="ARBA00005169"/>
    </source>
</evidence>
<dbReference type="NCBIfam" id="NF001611">
    <property type="entry name" value="PRK00400.1-3"/>
    <property type="match status" value="1"/>
</dbReference>
<dbReference type="RefSeq" id="WP_038452797.1">
    <property type="nucleotide sequence ID" value="NZ_AABUZP020000024.1"/>
</dbReference>
<comment type="pathway">
    <text evidence="3 13">Amino-acid biosynthesis; L-histidine biosynthesis; L-histidine from 5-phospho-alpha-D-ribose 1-diphosphate: step 3/9.</text>
</comment>
<evidence type="ECO:0000256" key="12">
    <source>
        <dbReference type="ARBA" id="ARBA00023268"/>
    </source>
</evidence>
<dbReference type="SUPFAM" id="SSF141734">
    <property type="entry name" value="HisI-like"/>
    <property type="match status" value="1"/>
</dbReference>
<comment type="pathway">
    <text evidence="4 13">Amino-acid biosynthesis; L-histidine biosynthesis; L-histidine from 5-phospho-alpha-D-ribose 1-diphosphate: step 2/9.</text>
</comment>
<dbReference type="PANTHER" id="PTHR42945">
    <property type="entry name" value="HISTIDINE BIOSYNTHESIS BIFUNCTIONAL PROTEIN"/>
    <property type="match status" value="1"/>
</dbReference>
<evidence type="ECO:0000259" key="14">
    <source>
        <dbReference type="Pfam" id="PF01502"/>
    </source>
</evidence>
<evidence type="ECO:0000256" key="11">
    <source>
        <dbReference type="ARBA" id="ARBA00023102"/>
    </source>
</evidence>
<keyword evidence="8 13" id="KW-0547">Nucleotide-binding</keyword>
<dbReference type="SUPFAM" id="SSF101386">
    <property type="entry name" value="all-alpha NTP pyrophosphatases"/>
    <property type="match status" value="1"/>
</dbReference>
<evidence type="ECO:0000313" key="17">
    <source>
        <dbReference type="EMBL" id="EAK0468454.1"/>
    </source>
</evidence>
<dbReference type="InterPro" id="IPR038019">
    <property type="entry name" value="PRib_AMP_CycHydrolase_sf"/>
</dbReference>
<evidence type="ECO:0000256" key="5">
    <source>
        <dbReference type="ARBA" id="ARBA00007731"/>
    </source>
</evidence>
<dbReference type="Pfam" id="PF01503">
    <property type="entry name" value="PRA-PH"/>
    <property type="match status" value="1"/>
</dbReference>
<dbReference type="EC" id="3.6.1.31" evidence="13"/>
<evidence type="ECO:0000256" key="7">
    <source>
        <dbReference type="ARBA" id="ARBA00022605"/>
    </source>
</evidence>
<dbReference type="Gene3D" id="1.10.287.1080">
    <property type="entry name" value="MazG-like"/>
    <property type="match status" value="1"/>
</dbReference>
<dbReference type="Gene3D" id="3.10.20.810">
    <property type="entry name" value="Phosphoribosyl-AMP cyclohydrolase"/>
    <property type="match status" value="1"/>
</dbReference>
<keyword evidence="13" id="KW-0963">Cytoplasm</keyword>
<evidence type="ECO:0000313" key="18">
    <source>
        <dbReference type="Proteomes" id="UP000557842"/>
    </source>
</evidence>
<keyword evidence="7 13" id="KW-0028">Amino-acid biosynthesis</keyword>
<keyword evidence="12 13" id="KW-0511">Multifunctional enzyme</keyword>
<dbReference type="NCBIfam" id="NF000768">
    <property type="entry name" value="PRK00051.1"/>
    <property type="match status" value="1"/>
</dbReference>
<dbReference type="AlphaFoldDB" id="A0A5L4L445"/>
<comment type="similarity">
    <text evidence="5 13">In the C-terminal section; belongs to the PRA-PH family.</text>
</comment>
<dbReference type="Pfam" id="PF01502">
    <property type="entry name" value="PRA-CH"/>
    <property type="match status" value="1"/>
</dbReference>
<feature type="region of interest" description="Phosphoribosyl-AMP cyclohydrolase" evidence="13">
    <location>
        <begin position="1"/>
        <end position="121"/>
    </location>
</feature>
<evidence type="ECO:0000256" key="9">
    <source>
        <dbReference type="ARBA" id="ARBA00022801"/>
    </source>
</evidence>
<protein>
    <recommendedName>
        <fullName evidence="13">Histidine biosynthesis bifunctional protein HisIE</fullName>
    </recommendedName>
    <domain>
        <recommendedName>
            <fullName evidence="13">Phosphoribosyl-AMP cyclohydrolase</fullName>
            <shortName evidence="13">PRA-CH</shortName>
            <ecNumber evidence="13">3.5.4.19</ecNumber>
        </recommendedName>
    </domain>
    <domain>
        <recommendedName>
            <fullName evidence="13">Phosphoribosyl-ATP pyrophosphatase</fullName>
            <shortName evidence="13">PRA-PH</shortName>
            <ecNumber evidence="13">3.6.1.31</ecNumber>
        </recommendedName>
    </domain>
</protein>
<proteinExistence type="inferred from homology"/>
<dbReference type="NCBIfam" id="NF002747">
    <property type="entry name" value="PRK02759.1"/>
    <property type="match status" value="1"/>
</dbReference>
<dbReference type="InterPro" id="IPR023019">
    <property type="entry name" value="His_synth_HisIE"/>
</dbReference>
<dbReference type="GO" id="GO:0004636">
    <property type="term" value="F:phosphoribosyl-ATP diphosphatase activity"/>
    <property type="evidence" value="ECO:0007669"/>
    <property type="project" value="UniProtKB-UniRule"/>
</dbReference>
<dbReference type="GO" id="GO:0000105">
    <property type="term" value="P:L-histidine biosynthetic process"/>
    <property type="evidence" value="ECO:0007669"/>
    <property type="project" value="UniProtKB-UniRule"/>
</dbReference>
<keyword evidence="9 13" id="KW-0378">Hydrolase</keyword>
<dbReference type="HAMAP" id="MF_01020">
    <property type="entry name" value="HisE"/>
    <property type="match status" value="1"/>
</dbReference>
<dbReference type="Proteomes" id="UP000557842">
    <property type="component" value="Unassembled WGS sequence"/>
</dbReference>
<evidence type="ECO:0000313" key="15">
    <source>
        <dbReference type="EMBL" id="EAI5407441.1"/>
    </source>
</evidence>
<comment type="catalytic activity">
    <reaction evidence="1 13">
        <text>1-(5-phospho-beta-D-ribosyl)-5'-AMP + H2O = 1-(5-phospho-beta-D-ribosyl)-5-[(5-phospho-beta-D-ribosylamino)methylideneamino]imidazole-4-carboxamide</text>
        <dbReference type="Rhea" id="RHEA:20049"/>
        <dbReference type="ChEBI" id="CHEBI:15377"/>
        <dbReference type="ChEBI" id="CHEBI:58435"/>
        <dbReference type="ChEBI" id="CHEBI:59457"/>
        <dbReference type="EC" id="3.5.4.19"/>
    </reaction>
</comment>
<dbReference type="UniPathway" id="UPA00031">
    <property type="reaction ID" value="UER00007"/>
</dbReference>
<evidence type="ECO:0000313" key="16">
    <source>
        <dbReference type="EMBL" id="EAK0452844.1"/>
    </source>
</evidence>
<dbReference type="FunFam" id="3.10.20.810:FF:000001">
    <property type="entry name" value="Histidine biosynthesis bifunctional protein HisIE"/>
    <property type="match status" value="1"/>
</dbReference>
<dbReference type="EMBL" id="AACCXK010000005">
    <property type="protein sequence ID" value="EAK0452844.1"/>
    <property type="molecule type" value="Genomic_DNA"/>
</dbReference>
<gene>
    <name evidence="13" type="primary">hisI</name>
    <name evidence="13" type="synonym">hisIE</name>
    <name evidence="16" type="ORF">AAH17_04135</name>
    <name evidence="17" type="ORF">AAH24_03595</name>
    <name evidence="15" type="ORF">BVH53_01790</name>
</gene>
<comment type="caution">
    <text evidence="17">The sequence shown here is derived from an EMBL/GenBank/DDBJ whole genome shotgun (WGS) entry which is preliminary data.</text>
</comment>
<comment type="subcellular location">
    <subcellularLocation>
        <location evidence="13">Cytoplasm</location>
    </subcellularLocation>
</comment>
<dbReference type="GO" id="GO:0004635">
    <property type="term" value="F:phosphoribosyl-AMP cyclohydrolase activity"/>
    <property type="evidence" value="ECO:0007669"/>
    <property type="project" value="UniProtKB-UniRule"/>
</dbReference>
<evidence type="ECO:0000256" key="13">
    <source>
        <dbReference type="HAMAP-Rule" id="MF_01019"/>
    </source>
</evidence>
<comment type="similarity">
    <text evidence="6 13">In the N-terminal section; belongs to the PRA-CH family.</text>
</comment>
<dbReference type="EMBL" id="AABQDW010000002">
    <property type="protein sequence ID" value="EAI5407441.1"/>
    <property type="molecule type" value="Genomic_DNA"/>
</dbReference>
<organism evidence="17">
    <name type="scientific">Campylobacter fetus</name>
    <dbReference type="NCBI Taxonomy" id="196"/>
    <lineage>
        <taxon>Bacteria</taxon>
        <taxon>Pseudomonadati</taxon>
        <taxon>Campylobacterota</taxon>
        <taxon>Epsilonproteobacteria</taxon>
        <taxon>Campylobacterales</taxon>
        <taxon>Campylobacteraceae</taxon>
        <taxon>Campylobacter</taxon>
    </lineage>
</organism>
<accession>A0A5L4L445</accession>
<dbReference type="PANTHER" id="PTHR42945:SF1">
    <property type="entry name" value="HISTIDINE BIOSYNTHESIS BIFUNCTIONAL PROTEIN HIS7"/>
    <property type="match status" value="1"/>
</dbReference>
<evidence type="ECO:0000256" key="6">
    <source>
        <dbReference type="ARBA" id="ARBA00008299"/>
    </source>
</evidence>
<dbReference type="HAMAP" id="MF_01019">
    <property type="entry name" value="HisIE"/>
    <property type="match status" value="1"/>
</dbReference>
<dbReference type="GO" id="GO:0005524">
    <property type="term" value="F:ATP binding"/>
    <property type="evidence" value="ECO:0007669"/>
    <property type="project" value="UniProtKB-KW"/>
</dbReference>
<sequence length="243" mass="27792">MCVNWDKVAGLLPVSVQEYSSNEVLMMAYMNEAALNLSIETGFAHYFSRTKNRIWKKGEESGNFQIIKFMALDCDNDALLIKVKQIGDNACHTGAKSCFFNEISANKANLNNNQKTHKYDILDHLYHIALDRKLNRSENSYISKLYQKGENSYLKKICEEAGEFSFAIKDLSKFKKYADLNKESFGEHIDGKPDYDVVYEAADILFHLIVALADFDIHPARVLDELKRREGISGIEEKNARSR</sequence>
<dbReference type="EC" id="3.5.4.19" evidence="13"/>
<dbReference type="InterPro" id="IPR008179">
    <property type="entry name" value="HisE"/>
</dbReference>
<dbReference type="EMBL" id="AACCXM010000002">
    <property type="protein sequence ID" value="EAK0468454.1"/>
    <property type="molecule type" value="Genomic_DNA"/>
</dbReference>
<feature type="domain" description="Phosphoribosyl-AMP cyclohydrolase" evidence="14">
    <location>
        <begin position="26"/>
        <end position="100"/>
    </location>
</feature>
<dbReference type="InterPro" id="IPR002496">
    <property type="entry name" value="PRib_AMP_CycHydrolase_dom"/>
</dbReference>
<name>A0A5L4L445_CAMFE</name>
<feature type="region of interest" description="Phosphoribosyl-ATP pyrophosphohydrolase" evidence="13">
    <location>
        <begin position="122"/>
        <end position="243"/>
    </location>
</feature>
<comment type="catalytic activity">
    <reaction evidence="2 13">
        <text>1-(5-phospho-beta-D-ribosyl)-ATP + H2O = 1-(5-phospho-beta-D-ribosyl)-5'-AMP + diphosphate + H(+)</text>
        <dbReference type="Rhea" id="RHEA:22828"/>
        <dbReference type="ChEBI" id="CHEBI:15377"/>
        <dbReference type="ChEBI" id="CHEBI:15378"/>
        <dbReference type="ChEBI" id="CHEBI:33019"/>
        <dbReference type="ChEBI" id="CHEBI:59457"/>
        <dbReference type="ChEBI" id="CHEBI:73183"/>
        <dbReference type="EC" id="3.6.1.31"/>
    </reaction>
</comment>
<keyword evidence="10 13" id="KW-0067">ATP-binding</keyword>
<evidence type="ECO:0000256" key="8">
    <source>
        <dbReference type="ARBA" id="ARBA00022741"/>
    </source>
</evidence>
<dbReference type="InterPro" id="IPR021130">
    <property type="entry name" value="PRib-ATP_PPHydrolase-like"/>
</dbReference>
<evidence type="ECO:0000256" key="4">
    <source>
        <dbReference type="ARBA" id="ARBA00005204"/>
    </source>
</evidence>
<dbReference type="GO" id="GO:0005737">
    <property type="term" value="C:cytoplasm"/>
    <property type="evidence" value="ECO:0007669"/>
    <property type="project" value="UniProtKB-SubCell"/>
</dbReference>
<evidence type="ECO:0000256" key="1">
    <source>
        <dbReference type="ARBA" id="ARBA00000024"/>
    </source>
</evidence>
<dbReference type="CDD" id="cd11534">
    <property type="entry name" value="NTP-PPase_HisIE_like"/>
    <property type="match status" value="1"/>
</dbReference>
<reference evidence="17 18" key="1">
    <citation type="submission" date="2018-05" db="EMBL/GenBank/DDBJ databases">
        <authorList>
            <consortium name="PulseNet: The National Subtyping Network for Foodborne Disease Surveillance"/>
            <person name="Tarr C.L."/>
            <person name="Trees E."/>
            <person name="Katz L.S."/>
            <person name="Carleton-Romer H.A."/>
            <person name="Stroika S."/>
            <person name="Kucerova Z."/>
            <person name="Roache K.F."/>
            <person name="Sabol A.L."/>
            <person name="Besser J."/>
            <person name="Gerner-Smidt P."/>
        </authorList>
    </citation>
    <scope>NUCLEOTIDE SEQUENCE</scope>
    <source>
        <strain evidence="16">2014D-0197</strain>
        <strain evidence="15 18">2016D-0221</strain>
        <strain evidence="17">D4313</strain>
    </source>
</reference>